<evidence type="ECO:0000256" key="1">
    <source>
        <dbReference type="ARBA" id="ARBA00001935"/>
    </source>
</evidence>
<dbReference type="InterPro" id="IPR036423">
    <property type="entry name" value="SOD-like_Cu/Zn_dom_sf"/>
</dbReference>
<evidence type="ECO:0000256" key="10">
    <source>
        <dbReference type="ARBA" id="ARBA00023157"/>
    </source>
</evidence>
<keyword evidence="9" id="KW-0186">Copper</keyword>
<dbReference type="InterPro" id="IPR001424">
    <property type="entry name" value="SOD_Cu_Zn_dom"/>
</dbReference>
<dbReference type="Proteomes" id="UP000245609">
    <property type="component" value="Unassembled WGS sequence"/>
</dbReference>
<evidence type="ECO:0000256" key="9">
    <source>
        <dbReference type="ARBA" id="ARBA00023008"/>
    </source>
</evidence>
<dbReference type="SUPFAM" id="SSF49329">
    <property type="entry name" value="Cu,Zn superoxide dismutase-like"/>
    <property type="match status" value="1"/>
</dbReference>
<dbReference type="GO" id="GO:0005507">
    <property type="term" value="F:copper ion binding"/>
    <property type="evidence" value="ECO:0007669"/>
    <property type="project" value="InterPro"/>
</dbReference>
<evidence type="ECO:0000256" key="8">
    <source>
        <dbReference type="ARBA" id="ARBA00023002"/>
    </source>
</evidence>
<dbReference type="PROSITE" id="PS00087">
    <property type="entry name" value="SOD_CU_ZN_1"/>
    <property type="match status" value="1"/>
</dbReference>
<evidence type="ECO:0000256" key="3">
    <source>
        <dbReference type="ARBA" id="ARBA00010457"/>
    </source>
</evidence>
<keyword evidence="7" id="KW-0049">Antioxidant</keyword>
<comment type="similarity">
    <text evidence="3">Belongs to the Cu-Zn superoxide dismutase family.</text>
</comment>
<evidence type="ECO:0000259" key="12">
    <source>
        <dbReference type="Pfam" id="PF00080"/>
    </source>
</evidence>
<gene>
    <name evidence="13" type="ORF">BB560_007230</name>
</gene>
<dbReference type="EC" id="1.15.1.1" evidence="4"/>
<dbReference type="Gene3D" id="2.60.40.200">
    <property type="entry name" value="Superoxide dismutase, copper/zinc binding domain"/>
    <property type="match status" value="1"/>
</dbReference>
<organism evidence="13 14">
    <name type="scientific">Smittium megazygosporum</name>
    <dbReference type="NCBI Taxonomy" id="133381"/>
    <lineage>
        <taxon>Eukaryota</taxon>
        <taxon>Fungi</taxon>
        <taxon>Fungi incertae sedis</taxon>
        <taxon>Zoopagomycota</taxon>
        <taxon>Kickxellomycotina</taxon>
        <taxon>Harpellomycetes</taxon>
        <taxon>Harpellales</taxon>
        <taxon>Legeriomycetaceae</taxon>
        <taxon>Smittium</taxon>
    </lineage>
</organism>
<keyword evidence="10" id="KW-1015">Disulfide bond</keyword>
<dbReference type="AlphaFoldDB" id="A0A2T9XXS3"/>
<comment type="caution">
    <text evidence="13">The sequence shown here is derived from an EMBL/GenBank/DDBJ whole genome shotgun (WGS) entry which is preliminary data.</text>
</comment>
<evidence type="ECO:0000256" key="7">
    <source>
        <dbReference type="ARBA" id="ARBA00022862"/>
    </source>
</evidence>
<keyword evidence="8" id="KW-0560">Oxidoreductase</keyword>
<evidence type="ECO:0000313" key="13">
    <source>
        <dbReference type="EMBL" id="PVU84892.1"/>
    </source>
</evidence>
<dbReference type="OrthoDB" id="2015551at2759"/>
<feature type="non-terminal residue" evidence="13">
    <location>
        <position position="147"/>
    </location>
</feature>
<evidence type="ECO:0000256" key="4">
    <source>
        <dbReference type="ARBA" id="ARBA00012682"/>
    </source>
</evidence>
<evidence type="ECO:0000313" key="14">
    <source>
        <dbReference type="Proteomes" id="UP000245609"/>
    </source>
</evidence>
<dbReference type="GO" id="GO:0004784">
    <property type="term" value="F:superoxide dismutase activity"/>
    <property type="evidence" value="ECO:0007669"/>
    <property type="project" value="UniProtKB-EC"/>
</dbReference>
<dbReference type="Pfam" id="PF00080">
    <property type="entry name" value="Sod_Cu"/>
    <property type="match status" value="1"/>
</dbReference>
<comment type="catalytic activity">
    <reaction evidence="11">
        <text>2 superoxide + 2 H(+) = H2O2 + O2</text>
        <dbReference type="Rhea" id="RHEA:20696"/>
        <dbReference type="ChEBI" id="CHEBI:15378"/>
        <dbReference type="ChEBI" id="CHEBI:15379"/>
        <dbReference type="ChEBI" id="CHEBI:16240"/>
        <dbReference type="ChEBI" id="CHEBI:18421"/>
        <dbReference type="EC" id="1.15.1.1"/>
    </reaction>
</comment>
<reference evidence="13 14" key="1">
    <citation type="journal article" date="2018" name="MBio">
        <title>Comparative Genomics Reveals the Core Gene Toolbox for the Fungus-Insect Symbiosis.</title>
        <authorList>
            <person name="Wang Y."/>
            <person name="Stata M."/>
            <person name="Wang W."/>
            <person name="Stajich J.E."/>
            <person name="White M.M."/>
            <person name="Moncalvo J.M."/>
        </authorList>
    </citation>
    <scope>NUCLEOTIDE SEQUENCE [LARGE SCALE GENOMIC DNA]</scope>
    <source>
        <strain evidence="13 14">SC-DP-2</strain>
    </source>
</reference>
<keyword evidence="5" id="KW-0479">Metal-binding</keyword>
<evidence type="ECO:0000256" key="5">
    <source>
        <dbReference type="ARBA" id="ARBA00022723"/>
    </source>
</evidence>
<name>A0A2T9XXS3_9FUNG</name>
<feature type="domain" description="Superoxide dismutase copper/zinc binding" evidence="12">
    <location>
        <begin position="13"/>
        <end position="147"/>
    </location>
</feature>
<proteinExistence type="inferred from homology"/>
<keyword evidence="14" id="KW-1185">Reference proteome</keyword>
<dbReference type="InterPro" id="IPR024134">
    <property type="entry name" value="SOD_Cu/Zn_/chaperone"/>
</dbReference>
<keyword evidence="6" id="KW-0862">Zinc</keyword>
<evidence type="ECO:0000256" key="2">
    <source>
        <dbReference type="ARBA" id="ARBA00001947"/>
    </source>
</evidence>
<dbReference type="InterPro" id="IPR018152">
    <property type="entry name" value="SOD_Cu/Zn_BS"/>
</dbReference>
<sequence length="147" mass="14909">MKAVCVLRGDEGVTGTVTFEQADASSPTKISAEFHGLSSGNHGFHIHEFGDNTNGCISAGGHYNPFSVNHGDRTASVRHVGDMGNIVGAGTDKVTTVELEDRMISLFGPTSVVGRTVIVHGGADDLGLGGDAGSLLNGNAGSRAACG</sequence>
<dbReference type="FunFam" id="2.60.40.200:FF:000003">
    <property type="entry name" value="Superoxide dismutase [Cu-Zn], chloroplastic"/>
    <property type="match status" value="1"/>
</dbReference>
<protein>
    <recommendedName>
        <fullName evidence="4">superoxide dismutase</fullName>
        <ecNumber evidence="4">1.15.1.1</ecNumber>
    </recommendedName>
</protein>
<evidence type="ECO:0000256" key="6">
    <source>
        <dbReference type="ARBA" id="ARBA00022833"/>
    </source>
</evidence>
<comment type="cofactor">
    <cofactor evidence="1">
        <name>Cu cation</name>
        <dbReference type="ChEBI" id="CHEBI:23378"/>
    </cofactor>
</comment>
<dbReference type="CDD" id="cd00305">
    <property type="entry name" value="Cu-Zn_Superoxide_Dismutase"/>
    <property type="match status" value="1"/>
</dbReference>
<dbReference type="STRING" id="133381.A0A2T9XXS3"/>
<dbReference type="PANTHER" id="PTHR10003">
    <property type="entry name" value="SUPEROXIDE DISMUTASE CU-ZN -RELATED"/>
    <property type="match status" value="1"/>
</dbReference>
<evidence type="ECO:0000256" key="11">
    <source>
        <dbReference type="ARBA" id="ARBA00049204"/>
    </source>
</evidence>
<dbReference type="PRINTS" id="PR00068">
    <property type="entry name" value="CUZNDISMTASE"/>
</dbReference>
<comment type="cofactor">
    <cofactor evidence="2">
        <name>Zn(2+)</name>
        <dbReference type="ChEBI" id="CHEBI:29105"/>
    </cofactor>
</comment>
<accession>A0A2T9XXS3</accession>
<dbReference type="EMBL" id="MBFS01003792">
    <property type="protein sequence ID" value="PVU84892.1"/>
    <property type="molecule type" value="Genomic_DNA"/>
</dbReference>